<keyword evidence="4" id="KW-1185">Reference proteome</keyword>
<dbReference type="InterPro" id="IPR015020">
    <property type="entry name" value="Rv2525c-like_Glyco_Hydro-like"/>
</dbReference>
<feature type="region of interest" description="Disordered" evidence="1">
    <location>
        <begin position="110"/>
        <end position="169"/>
    </location>
</feature>
<feature type="compositionally biased region" description="Gly residues" evidence="1">
    <location>
        <begin position="118"/>
        <end position="127"/>
    </location>
</feature>
<comment type="caution">
    <text evidence="3">The sequence shown here is derived from an EMBL/GenBank/DDBJ whole genome shotgun (WGS) entry which is preliminary data.</text>
</comment>
<sequence length="411" mass="44086">MRDNNRMIRLVVVMMASLACGVVGILPVAAKGPTRPGPHPAHSAGDGPGVPGPGSAPFGAPGDSGPSTGPAQGGPGPVPGPGLPGDPFPGIGWPGDLRLPDLGDLRDLGNLGDLGNPGDPGGVGVVGGVDTPGDSTRAHPPTAPTPPSTQRPRASESRVWPTTEDPRHHGAQIFQGWGLDTCSAPPLDTMRAWRDSKYGAIGVYIGGDSRSCPQDHLTHSWVHKVTTMGWRLLPVYVGAQSPCATNPNHRGNVIDEDDIDGQATHEADDAVRNAEDLGMERNSPIYLDMESYDTNYRYCTRPVLEFTQAWSRELRARGYLPGFYSNANAGIAQMERARRDGHPDLPDLIWFARWGVEPDVYEEPKLSSGAWRPHRRVHQYAGDRRETHGGRTLVIDRDLVDAPVAIIRNDA</sequence>
<dbReference type="PROSITE" id="PS51257">
    <property type="entry name" value="PROKAR_LIPOPROTEIN"/>
    <property type="match status" value="1"/>
</dbReference>
<feature type="domain" description="Rv2525c-like glycoside hydrolase-like" evidence="2">
    <location>
        <begin position="192"/>
        <end position="399"/>
    </location>
</feature>
<feature type="region of interest" description="Disordered" evidence="1">
    <location>
        <begin position="33"/>
        <end position="96"/>
    </location>
</feature>
<evidence type="ECO:0000313" key="4">
    <source>
        <dbReference type="Proteomes" id="UP001220022"/>
    </source>
</evidence>
<evidence type="ECO:0000259" key="2">
    <source>
        <dbReference type="Pfam" id="PF08924"/>
    </source>
</evidence>
<evidence type="ECO:0000256" key="1">
    <source>
        <dbReference type="SAM" id="MobiDB-lite"/>
    </source>
</evidence>
<reference evidence="3 4" key="1">
    <citation type="submission" date="2023-03" db="EMBL/GenBank/DDBJ databases">
        <title>Draft genome sequence of type strain Streptomyces ferralitis JCM 14344.</title>
        <authorList>
            <person name="Klaysubun C."/>
            <person name="Duangmal K."/>
        </authorList>
    </citation>
    <scope>NUCLEOTIDE SEQUENCE [LARGE SCALE GENOMIC DNA]</scope>
    <source>
        <strain evidence="3 4">JCM 14344</strain>
    </source>
</reference>
<organism evidence="3 4">
    <name type="scientific">Streptantibioticus ferralitis</name>
    <dbReference type="NCBI Taxonomy" id="236510"/>
    <lineage>
        <taxon>Bacteria</taxon>
        <taxon>Bacillati</taxon>
        <taxon>Actinomycetota</taxon>
        <taxon>Actinomycetes</taxon>
        <taxon>Kitasatosporales</taxon>
        <taxon>Streptomycetaceae</taxon>
        <taxon>Streptantibioticus</taxon>
    </lineage>
</organism>
<feature type="compositionally biased region" description="Pro residues" evidence="1">
    <location>
        <begin position="76"/>
        <end position="87"/>
    </location>
</feature>
<dbReference type="EMBL" id="JARHTQ010000009">
    <property type="protein sequence ID" value="MDF2257370.1"/>
    <property type="molecule type" value="Genomic_DNA"/>
</dbReference>
<accession>A0ABT5Z2V7</accession>
<proteinExistence type="predicted"/>
<name>A0ABT5Z2V7_9ACTN</name>
<protein>
    <submittedName>
        <fullName evidence="3">DUF1906 domain-containing protein</fullName>
    </submittedName>
</protein>
<evidence type="ECO:0000313" key="3">
    <source>
        <dbReference type="EMBL" id="MDF2257370.1"/>
    </source>
</evidence>
<dbReference type="Gene3D" id="3.20.20.80">
    <property type="entry name" value="Glycosidases"/>
    <property type="match status" value="1"/>
</dbReference>
<feature type="compositionally biased region" description="Low complexity" evidence="1">
    <location>
        <begin position="53"/>
        <end position="70"/>
    </location>
</feature>
<dbReference type="InterPro" id="IPR017853">
    <property type="entry name" value="GH"/>
</dbReference>
<dbReference type="Pfam" id="PF08924">
    <property type="entry name" value="Rv2525c_GlyHyd-like"/>
    <property type="match status" value="1"/>
</dbReference>
<dbReference type="Proteomes" id="UP001220022">
    <property type="component" value="Unassembled WGS sequence"/>
</dbReference>
<dbReference type="RefSeq" id="WP_275815273.1">
    <property type="nucleotide sequence ID" value="NZ_BAAANM010000016.1"/>
</dbReference>
<gene>
    <name evidence="3" type="ORF">P2L57_17045</name>
</gene>
<dbReference type="SUPFAM" id="SSF51445">
    <property type="entry name" value="(Trans)glycosidases"/>
    <property type="match status" value="1"/>
</dbReference>